<sequence>MYLKQIDVVGFKSFADKTKIVLVPGVTGVVGPNGSGKSNIADAIRWVLGEQSVRNLRGSKMEDVIFAGSDLRRPTNLCEVSLTLDNEDRHLPVVFDEVTVTRRVFRSGESEYFINRQPCRLKDIHELFMDTGLGREAYSIIGQGKIEEMLSTRPEDRRGPFEDAAGIVKFKHRRREAKRNLDETEANLVRVEDILAELEEQVGPLRVEKERALQYREISDALEEADITLLVVEIDKLNDRWKQSMTAVEQREAARVAVESQMVEAEGTWQSARQTLETITQQVEQLQQHYVELVEERQRQQGDLALIEQQLTHMEQTRQTRIAQEAESKRELEQIAEVSAEMEAALQEAEAKLHLKSGELEVAADGTLEADRARLASELEQLNTEYIEANHNAATLRNELKMLSEQLDSDAGKRTKYEQDEAKWRTQIAEAQALCEELERKIADQQTALAACADTIRSCDEDYEQAMTNEAQTVTELHQLNADIQSLTTRLDLLRDLEEGYDGYALGVRTVMQQAGRGRLQGIQGTIASLIQVQKQVETAVETALGGALQNIVVDTEADARAAIQLLKQRQAGRATFMPIDVVKSRRLRDADIAKVASHEGFVGVASDLVATKPQFADVVEHLLGNVVIADTLEHANAIARLLQYRVRIVTYQGDVVAPGGIMSGGHHQRKGPGLLGRSRERADVEARLRAQKERQEALQKEQAAWRAKVSEAQQRRKQAQDQLAAMMEEKQGFETSLRDARFAQSSAEERLAGLAWEFDQLKTGKDAFLQRQTEAQAKLAVIEQELTDTSERIVTKRQALTDFERKQQAMQDKLTGLRIEVATLKQERDTTRARLQEFVGRRARLTQQLNTWADEMASHSEQTAQLQAKAAAASQKVTELVDTVATRLTDLDHARQARLEQEAEMRRLEGIVNTHRHAVREAEELLHRAQVASERADADLAHALQKMGDAHGMTYEWAKSRYPLTTSLDTLEREVKKMRQSLAALGEVNLGAIDEFARLSERVEFLTQQHDDLVSAKEKLNELIAQIDEEMSKRFMEAFTQIQREFSRAFQLLFNGGEANLQLTAPDDPLTTGIEVIAKPPGKRLQNLNLLSGGERALTAMALLFAILRVRPVPFCVLDEVEAALDEANVARFAQQLRTFADETQFIVITHRRGTMEEADALYGVTMQEFGVSSLVSVRLTDDLDFETA</sequence>
<comment type="subunit">
    <text evidence="6">Homodimer.</text>
</comment>
<comment type="function">
    <text evidence="6">Required for chromosome condensation and partitioning.</text>
</comment>
<keyword evidence="3 6" id="KW-0067">ATP-binding</keyword>
<dbReference type="RefSeq" id="WP_377945156.1">
    <property type="nucleotide sequence ID" value="NZ_JBHUCX010000092.1"/>
</dbReference>
<accession>A0ABW4JQ09</accession>
<evidence type="ECO:0000313" key="8">
    <source>
        <dbReference type="EMBL" id="MFD1677243.1"/>
    </source>
</evidence>
<dbReference type="InterPro" id="IPR011890">
    <property type="entry name" value="SMC_prok"/>
</dbReference>
<feature type="coiled-coil region" evidence="6">
    <location>
        <begin position="969"/>
        <end position="1034"/>
    </location>
</feature>
<dbReference type="SMART" id="SM00968">
    <property type="entry name" value="SMC_hinge"/>
    <property type="match status" value="1"/>
</dbReference>
<dbReference type="HAMAP" id="MF_01894">
    <property type="entry name" value="Smc_prok"/>
    <property type="match status" value="1"/>
</dbReference>
<proteinExistence type="inferred from homology"/>
<dbReference type="Gene3D" id="3.40.50.300">
    <property type="entry name" value="P-loop containing nucleotide triphosphate hydrolases"/>
    <property type="match status" value="2"/>
</dbReference>
<keyword evidence="1 6" id="KW-0963">Cytoplasm</keyword>
<feature type="coiled-coil region" evidence="6">
    <location>
        <begin position="167"/>
        <end position="201"/>
    </location>
</feature>
<dbReference type="CDD" id="cd03278">
    <property type="entry name" value="ABC_SMC_barmotin"/>
    <property type="match status" value="1"/>
</dbReference>
<dbReference type="SUPFAM" id="SSF75553">
    <property type="entry name" value="Smc hinge domain"/>
    <property type="match status" value="1"/>
</dbReference>
<dbReference type="EMBL" id="JBHUCX010000092">
    <property type="protein sequence ID" value="MFD1677243.1"/>
    <property type="molecule type" value="Genomic_DNA"/>
</dbReference>
<dbReference type="NCBIfam" id="TIGR02168">
    <property type="entry name" value="SMC_prok_B"/>
    <property type="match status" value="1"/>
</dbReference>
<dbReference type="InterPro" id="IPR003395">
    <property type="entry name" value="RecF/RecN/SMC_N"/>
</dbReference>
<dbReference type="Gene3D" id="1.20.1060.20">
    <property type="match status" value="1"/>
</dbReference>
<dbReference type="Gene3D" id="3.30.70.1620">
    <property type="match status" value="1"/>
</dbReference>
<protein>
    <recommendedName>
        <fullName evidence="6">Chromosome partition protein Smc</fullName>
    </recommendedName>
</protein>
<evidence type="ECO:0000256" key="6">
    <source>
        <dbReference type="HAMAP-Rule" id="MF_01894"/>
    </source>
</evidence>
<evidence type="ECO:0000256" key="4">
    <source>
        <dbReference type="ARBA" id="ARBA00023054"/>
    </source>
</evidence>
<dbReference type="Pfam" id="PF02463">
    <property type="entry name" value="SMC_N"/>
    <property type="match status" value="1"/>
</dbReference>
<dbReference type="InterPro" id="IPR010935">
    <property type="entry name" value="SMC_hinge"/>
</dbReference>
<comment type="caution">
    <text evidence="8">The sequence shown here is derived from an EMBL/GenBank/DDBJ whole genome shotgun (WGS) entry which is preliminary data.</text>
</comment>
<comment type="subcellular location">
    <subcellularLocation>
        <location evidence="6">Cytoplasm</location>
    </subcellularLocation>
</comment>
<feature type="coiled-coil region" evidence="6">
    <location>
        <begin position="892"/>
        <end position="940"/>
    </location>
</feature>
<evidence type="ECO:0000259" key="7">
    <source>
        <dbReference type="SMART" id="SM00968"/>
    </source>
</evidence>
<dbReference type="InterPro" id="IPR036277">
    <property type="entry name" value="SMC_hinge_sf"/>
</dbReference>
<feature type="domain" description="SMC hinge" evidence="7">
    <location>
        <begin position="521"/>
        <end position="640"/>
    </location>
</feature>
<dbReference type="PIRSF" id="PIRSF005719">
    <property type="entry name" value="SMC"/>
    <property type="match status" value="1"/>
</dbReference>
<keyword evidence="4 6" id="KW-0175">Coiled coil</keyword>
<organism evidence="8 9">
    <name type="scientific">Alicyclobacillus fodiniaquatilis</name>
    <dbReference type="NCBI Taxonomy" id="1661150"/>
    <lineage>
        <taxon>Bacteria</taxon>
        <taxon>Bacillati</taxon>
        <taxon>Bacillota</taxon>
        <taxon>Bacilli</taxon>
        <taxon>Bacillales</taxon>
        <taxon>Alicyclobacillaceae</taxon>
        <taxon>Alicyclobacillus</taxon>
    </lineage>
</organism>
<dbReference type="Proteomes" id="UP001597079">
    <property type="component" value="Unassembled WGS sequence"/>
</dbReference>
<comment type="domain">
    <text evidence="6">Contains large globular domains required for ATP hydrolysis at each terminus and a third globular domain forming a flexible hinge near the middle of the molecule. These domains are separated by coiled-coil structures.</text>
</comment>
<evidence type="ECO:0000256" key="3">
    <source>
        <dbReference type="ARBA" id="ARBA00022840"/>
    </source>
</evidence>
<keyword evidence="9" id="KW-1185">Reference proteome</keyword>
<evidence type="ECO:0000256" key="2">
    <source>
        <dbReference type="ARBA" id="ARBA00022741"/>
    </source>
</evidence>
<dbReference type="SUPFAM" id="SSF52540">
    <property type="entry name" value="P-loop containing nucleoside triphosphate hydrolases"/>
    <property type="match status" value="1"/>
</dbReference>
<gene>
    <name evidence="6 8" type="primary">smc</name>
    <name evidence="8" type="ORF">ACFSB2_21460</name>
</gene>
<evidence type="ECO:0000313" key="9">
    <source>
        <dbReference type="Proteomes" id="UP001597079"/>
    </source>
</evidence>
<keyword evidence="5 6" id="KW-0238">DNA-binding</keyword>
<feature type="binding site" evidence="6">
    <location>
        <begin position="32"/>
        <end position="39"/>
    </location>
    <ligand>
        <name>ATP</name>
        <dbReference type="ChEBI" id="CHEBI:30616"/>
    </ligand>
</feature>
<evidence type="ECO:0000256" key="5">
    <source>
        <dbReference type="ARBA" id="ARBA00023125"/>
    </source>
</evidence>
<keyword evidence="2 6" id="KW-0547">Nucleotide-binding</keyword>
<feature type="coiled-coil region" evidence="6">
    <location>
        <begin position="808"/>
        <end position="863"/>
    </location>
</feature>
<dbReference type="InterPro" id="IPR027417">
    <property type="entry name" value="P-loop_NTPase"/>
</dbReference>
<feature type="coiled-coil region" evidence="6">
    <location>
        <begin position="682"/>
        <end position="737"/>
    </location>
</feature>
<dbReference type="Pfam" id="PF06470">
    <property type="entry name" value="SMC_hinge"/>
    <property type="match status" value="1"/>
</dbReference>
<feature type="coiled-coil region" evidence="6">
    <location>
        <begin position="269"/>
        <end position="497"/>
    </location>
</feature>
<dbReference type="PANTHER" id="PTHR43977">
    <property type="entry name" value="STRUCTURAL MAINTENANCE OF CHROMOSOMES PROTEIN 3"/>
    <property type="match status" value="1"/>
</dbReference>
<evidence type="ECO:0000256" key="1">
    <source>
        <dbReference type="ARBA" id="ARBA00022490"/>
    </source>
</evidence>
<reference evidence="9" key="1">
    <citation type="journal article" date="2019" name="Int. J. Syst. Evol. Microbiol.">
        <title>The Global Catalogue of Microorganisms (GCM) 10K type strain sequencing project: providing services to taxonomists for standard genome sequencing and annotation.</title>
        <authorList>
            <consortium name="The Broad Institute Genomics Platform"/>
            <consortium name="The Broad Institute Genome Sequencing Center for Infectious Disease"/>
            <person name="Wu L."/>
            <person name="Ma J."/>
        </authorList>
    </citation>
    <scope>NUCLEOTIDE SEQUENCE [LARGE SCALE GENOMIC DNA]</scope>
    <source>
        <strain evidence="9">CGMCC 1.12286</strain>
    </source>
</reference>
<name>A0ABW4JQ09_9BACL</name>
<dbReference type="InterPro" id="IPR024704">
    <property type="entry name" value="SMC"/>
</dbReference>
<comment type="similarity">
    <text evidence="6">Belongs to the SMC family.</text>
</comment>